<gene>
    <name evidence="3" type="primary">LOC106819049</name>
</gene>
<protein>
    <submittedName>
        <fullName evidence="3">Uncharacterized protein LOC106819049</fullName>
    </submittedName>
</protein>
<evidence type="ECO:0000256" key="1">
    <source>
        <dbReference type="SAM" id="SignalP"/>
    </source>
</evidence>
<evidence type="ECO:0000313" key="3">
    <source>
        <dbReference type="RefSeq" id="XP_014679196.1"/>
    </source>
</evidence>
<organism evidence="2 3">
    <name type="scientific">Priapulus caudatus</name>
    <name type="common">Priapulid worm</name>
    <dbReference type="NCBI Taxonomy" id="37621"/>
    <lineage>
        <taxon>Eukaryota</taxon>
        <taxon>Metazoa</taxon>
        <taxon>Ecdysozoa</taxon>
        <taxon>Scalidophora</taxon>
        <taxon>Priapulida</taxon>
        <taxon>Priapulimorpha</taxon>
        <taxon>Priapulimorphida</taxon>
        <taxon>Priapulidae</taxon>
        <taxon>Priapulus</taxon>
    </lineage>
</organism>
<reference evidence="3" key="1">
    <citation type="submission" date="2025-08" db="UniProtKB">
        <authorList>
            <consortium name="RefSeq"/>
        </authorList>
    </citation>
    <scope>IDENTIFICATION</scope>
</reference>
<evidence type="ECO:0000313" key="2">
    <source>
        <dbReference type="Proteomes" id="UP000695022"/>
    </source>
</evidence>
<name>A0ABM1F425_PRICU</name>
<keyword evidence="1" id="KW-0732">Signal</keyword>
<proteinExistence type="predicted"/>
<sequence>MTRSCKKVRPAPPRLPLLLALVSCTVLAVRSVGMPDVGGYLTDESTPSKRNGAWFTRRSAPSYPDDESALLAMVHEGMSGAEEFLSDDPIHSKRNGAWFTKKSDQTHIGRTSQLMDVVNK</sequence>
<keyword evidence="2" id="KW-1185">Reference proteome</keyword>
<feature type="chain" id="PRO_5047315301" evidence="1">
    <location>
        <begin position="32"/>
        <end position="120"/>
    </location>
</feature>
<feature type="non-terminal residue" evidence="3">
    <location>
        <position position="120"/>
    </location>
</feature>
<dbReference type="GeneID" id="106819049"/>
<dbReference type="Proteomes" id="UP000695022">
    <property type="component" value="Unplaced"/>
</dbReference>
<accession>A0ABM1F425</accession>
<dbReference type="RefSeq" id="XP_014679196.1">
    <property type="nucleotide sequence ID" value="XM_014823710.1"/>
</dbReference>
<feature type="signal peptide" evidence="1">
    <location>
        <begin position="1"/>
        <end position="31"/>
    </location>
</feature>